<evidence type="ECO:0000313" key="2">
    <source>
        <dbReference type="EMBL" id="KAK3193906.1"/>
    </source>
</evidence>
<sequence>MVHKLAFKAKNWYAILGIKHIGVGIEEIEKQYKYLASILDPDICPSVAAESALRLIHIAWEILADPTTREAYDKLLLITPDEDFLDYASASSYSYSAPT</sequence>
<dbReference type="InterPro" id="IPR001623">
    <property type="entry name" value="DnaJ_domain"/>
</dbReference>
<dbReference type="Proteomes" id="UP001281410">
    <property type="component" value="Unassembled WGS sequence"/>
</dbReference>
<dbReference type="Gene3D" id="1.10.287.110">
    <property type="entry name" value="DnaJ domain"/>
    <property type="match status" value="1"/>
</dbReference>
<reference evidence="2" key="1">
    <citation type="journal article" date="2023" name="Plant J.">
        <title>Genome sequences and population genomics provide insights into the demographic history, inbreeding, and mutation load of two 'living fossil' tree species of Dipteronia.</title>
        <authorList>
            <person name="Feng Y."/>
            <person name="Comes H.P."/>
            <person name="Chen J."/>
            <person name="Zhu S."/>
            <person name="Lu R."/>
            <person name="Zhang X."/>
            <person name="Li P."/>
            <person name="Qiu J."/>
            <person name="Olsen K.M."/>
            <person name="Qiu Y."/>
        </authorList>
    </citation>
    <scope>NUCLEOTIDE SEQUENCE</scope>
    <source>
        <strain evidence="2">NBL</strain>
    </source>
</reference>
<accession>A0AAE0DWW8</accession>
<dbReference type="SUPFAM" id="SSF46565">
    <property type="entry name" value="Chaperone J-domain"/>
    <property type="match status" value="1"/>
</dbReference>
<dbReference type="InterPro" id="IPR036869">
    <property type="entry name" value="J_dom_sf"/>
</dbReference>
<feature type="domain" description="J" evidence="1">
    <location>
        <begin position="11"/>
        <end position="76"/>
    </location>
</feature>
<dbReference type="AlphaFoldDB" id="A0AAE0DWW8"/>
<evidence type="ECO:0000259" key="1">
    <source>
        <dbReference type="PROSITE" id="PS50076"/>
    </source>
</evidence>
<dbReference type="SMART" id="SM00271">
    <property type="entry name" value="DnaJ"/>
    <property type="match status" value="1"/>
</dbReference>
<protein>
    <recommendedName>
        <fullName evidence="1">J domain-containing protein</fullName>
    </recommendedName>
</protein>
<gene>
    <name evidence="2" type="ORF">Dsin_025216</name>
</gene>
<dbReference type="CDD" id="cd06257">
    <property type="entry name" value="DnaJ"/>
    <property type="match status" value="1"/>
</dbReference>
<name>A0AAE0DWW8_9ROSI</name>
<dbReference type="PROSITE" id="PS50076">
    <property type="entry name" value="DNAJ_2"/>
    <property type="match status" value="1"/>
</dbReference>
<dbReference type="PANTHER" id="PTHR44137:SF58">
    <property type="entry name" value="J DOMAIN-CONTAINING PROTEIN"/>
    <property type="match status" value="1"/>
</dbReference>
<dbReference type="PANTHER" id="PTHR44137">
    <property type="entry name" value="BNAC03G44070D PROTEIN"/>
    <property type="match status" value="1"/>
</dbReference>
<organism evidence="2 3">
    <name type="scientific">Dipteronia sinensis</name>
    <dbReference type="NCBI Taxonomy" id="43782"/>
    <lineage>
        <taxon>Eukaryota</taxon>
        <taxon>Viridiplantae</taxon>
        <taxon>Streptophyta</taxon>
        <taxon>Embryophyta</taxon>
        <taxon>Tracheophyta</taxon>
        <taxon>Spermatophyta</taxon>
        <taxon>Magnoliopsida</taxon>
        <taxon>eudicotyledons</taxon>
        <taxon>Gunneridae</taxon>
        <taxon>Pentapetalae</taxon>
        <taxon>rosids</taxon>
        <taxon>malvids</taxon>
        <taxon>Sapindales</taxon>
        <taxon>Sapindaceae</taxon>
        <taxon>Hippocastanoideae</taxon>
        <taxon>Acereae</taxon>
        <taxon>Dipteronia</taxon>
    </lineage>
</organism>
<proteinExistence type="predicted"/>
<keyword evidence="3" id="KW-1185">Reference proteome</keyword>
<evidence type="ECO:0000313" key="3">
    <source>
        <dbReference type="Proteomes" id="UP001281410"/>
    </source>
</evidence>
<comment type="caution">
    <text evidence="2">The sequence shown here is derived from an EMBL/GenBank/DDBJ whole genome shotgun (WGS) entry which is preliminary data.</text>
</comment>
<dbReference type="Pfam" id="PF00226">
    <property type="entry name" value="DnaJ"/>
    <property type="match status" value="1"/>
</dbReference>
<dbReference type="EMBL" id="JANJYJ010000008">
    <property type="protein sequence ID" value="KAK3193906.1"/>
    <property type="molecule type" value="Genomic_DNA"/>
</dbReference>